<dbReference type="SUPFAM" id="SSF50475">
    <property type="entry name" value="FMN-binding split barrel"/>
    <property type="match status" value="1"/>
</dbReference>
<keyword evidence="3" id="KW-1185">Reference proteome</keyword>
<evidence type="ECO:0000313" key="2">
    <source>
        <dbReference type="EMBL" id="MBL4926744.1"/>
    </source>
</evidence>
<evidence type="ECO:0000313" key="3">
    <source>
        <dbReference type="Proteomes" id="UP000619033"/>
    </source>
</evidence>
<sequence>MTTRPDPVQPADDAARALALSLLQGATHAALAYADPATAAPMISRIAFGLGPDGGPITLISALASHFAGLRANPLCSMMLGEVGDRGDFRGDPLTHPRLMVQARAEFVAADDPARTAMRDQWLAAHPKAKLYVDFADFAFVRLVPQIALLNAGFGKAFRLTAEDLRLP</sequence>
<dbReference type="RefSeq" id="WP_202657548.1">
    <property type="nucleotide sequence ID" value="NZ_JAESVP010000001.1"/>
</dbReference>
<accession>A0A8J7MPM2</accession>
<proteinExistence type="predicted"/>
<dbReference type="Proteomes" id="UP000619033">
    <property type="component" value="Unassembled WGS sequence"/>
</dbReference>
<reference evidence="2" key="1">
    <citation type="submission" date="2021-01" db="EMBL/GenBank/DDBJ databases">
        <title>Genome seq and assembly of Tabrizicola sp. KVB23.</title>
        <authorList>
            <person name="Chhetri G."/>
        </authorList>
    </citation>
    <scope>NUCLEOTIDE SEQUENCE</scope>
    <source>
        <strain evidence="2">KVB23</strain>
    </source>
</reference>
<dbReference type="AlphaFoldDB" id="A0A8J7MPM2"/>
<comment type="caution">
    <text evidence="2">The sequence shown here is derived from an EMBL/GenBank/DDBJ whole genome shotgun (WGS) entry which is preliminary data.</text>
</comment>
<name>A0A8J7MPM2_9RHOB</name>
<organism evidence="2 3">
    <name type="scientific">Fuscibacter oryzae</name>
    <dbReference type="NCBI Taxonomy" id="2803939"/>
    <lineage>
        <taxon>Bacteria</taxon>
        <taxon>Pseudomonadati</taxon>
        <taxon>Pseudomonadota</taxon>
        <taxon>Alphaproteobacteria</taxon>
        <taxon>Rhodobacterales</taxon>
        <taxon>Paracoccaceae</taxon>
        <taxon>Fuscibacter</taxon>
    </lineage>
</organism>
<dbReference type="Pfam" id="PF01243">
    <property type="entry name" value="PNPOx_N"/>
    <property type="match status" value="1"/>
</dbReference>
<feature type="domain" description="Pyridoxamine 5'-phosphate oxidase N-terminal" evidence="1">
    <location>
        <begin position="22"/>
        <end position="145"/>
    </location>
</feature>
<dbReference type="Gene3D" id="2.30.110.10">
    <property type="entry name" value="Electron Transport, Fmn-binding Protein, Chain A"/>
    <property type="match status" value="1"/>
</dbReference>
<gene>
    <name evidence="2" type="ORF">JI744_01375</name>
</gene>
<dbReference type="EMBL" id="JAESVP010000001">
    <property type="protein sequence ID" value="MBL4926744.1"/>
    <property type="molecule type" value="Genomic_DNA"/>
</dbReference>
<evidence type="ECO:0000259" key="1">
    <source>
        <dbReference type="Pfam" id="PF01243"/>
    </source>
</evidence>
<protein>
    <submittedName>
        <fullName evidence="2">Pyridoxamine 5-phosphate oxidase</fullName>
    </submittedName>
</protein>
<dbReference type="InterPro" id="IPR011576">
    <property type="entry name" value="Pyridox_Oxase_N"/>
</dbReference>
<dbReference type="InterPro" id="IPR012349">
    <property type="entry name" value="Split_barrel_FMN-bd"/>
</dbReference>